<evidence type="ECO:0000313" key="3">
    <source>
        <dbReference type="Proteomes" id="UP000051952"/>
    </source>
</evidence>
<feature type="compositionally biased region" description="Low complexity" evidence="1">
    <location>
        <begin position="1122"/>
        <end position="1155"/>
    </location>
</feature>
<feature type="compositionally biased region" description="Polar residues" evidence="1">
    <location>
        <begin position="111"/>
        <end position="127"/>
    </location>
</feature>
<feature type="compositionally biased region" description="Low complexity" evidence="1">
    <location>
        <begin position="1712"/>
        <end position="1735"/>
    </location>
</feature>
<feature type="region of interest" description="Disordered" evidence="1">
    <location>
        <begin position="904"/>
        <end position="924"/>
    </location>
</feature>
<feature type="compositionally biased region" description="Low complexity" evidence="1">
    <location>
        <begin position="1037"/>
        <end position="1047"/>
    </location>
</feature>
<evidence type="ECO:0000256" key="1">
    <source>
        <dbReference type="SAM" id="MobiDB-lite"/>
    </source>
</evidence>
<feature type="compositionally biased region" description="Basic residues" evidence="1">
    <location>
        <begin position="2244"/>
        <end position="2254"/>
    </location>
</feature>
<gene>
    <name evidence="2" type="ORF">BSAL_75455</name>
</gene>
<feature type="region of interest" description="Disordered" evidence="1">
    <location>
        <begin position="2303"/>
        <end position="2329"/>
    </location>
</feature>
<feature type="region of interest" description="Disordered" evidence="1">
    <location>
        <begin position="223"/>
        <end position="247"/>
    </location>
</feature>
<accession>A0A0S4J4I6</accession>
<feature type="compositionally biased region" description="Low complexity" evidence="1">
    <location>
        <begin position="458"/>
        <end position="468"/>
    </location>
</feature>
<feature type="compositionally biased region" description="Polar residues" evidence="1">
    <location>
        <begin position="68"/>
        <end position="82"/>
    </location>
</feature>
<dbReference type="EMBL" id="CYKH01000691">
    <property type="protein sequence ID" value="CUG18407.1"/>
    <property type="molecule type" value="Genomic_DNA"/>
</dbReference>
<dbReference type="Proteomes" id="UP000051952">
    <property type="component" value="Unassembled WGS sequence"/>
</dbReference>
<reference evidence="3" key="1">
    <citation type="submission" date="2015-09" db="EMBL/GenBank/DDBJ databases">
        <authorList>
            <consortium name="Pathogen Informatics"/>
        </authorList>
    </citation>
    <scope>NUCLEOTIDE SEQUENCE [LARGE SCALE GENOMIC DNA]</scope>
    <source>
        <strain evidence="3">Lake Konstanz</strain>
    </source>
</reference>
<feature type="compositionally biased region" description="Basic and acidic residues" evidence="1">
    <location>
        <begin position="2146"/>
        <end position="2160"/>
    </location>
</feature>
<feature type="compositionally biased region" description="Low complexity" evidence="1">
    <location>
        <begin position="385"/>
        <end position="407"/>
    </location>
</feature>
<feature type="compositionally biased region" description="Polar residues" evidence="1">
    <location>
        <begin position="280"/>
        <end position="293"/>
    </location>
</feature>
<feature type="region of interest" description="Disordered" evidence="1">
    <location>
        <begin position="768"/>
        <end position="813"/>
    </location>
</feature>
<name>A0A0S4J4I6_BODSA</name>
<feature type="region of interest" description="Disordered" evidence="1">
    <location>
        <begin position="1"/>
        <end position="166"/>
    </location>
</feature>
<feature type="compositionally biased region" description="Polar residues" evidence="1">
    <location>
        <begin position="1054"/>
        <end position="1065"/>
    </location>
</feature>
<feature type="compositionally biased region" description="Polar residues" evidence="1">
    <location>
        <begin position="1"/>
        <end position="16"/>
    </location>
</feature>
<feature type="region of interest" description="Disordered" evidence="1">
    <location>
        <begin position="1037"/>
        <end position="1155"/>
    </location>
</feature>
<feature type="region of interest" description="Disordered" evidence="1">
    <location>
        <begin position="1675"/>
        <end position="1762"/>
    </location>
</feature>
<keyword evidence="3" id="KW-1185">Reference proteome</keyword>
<feature type="region of interest" description="Disordered" evidence="1">
    <location>
        <begin position="261"/>
        <end position="305"/>
    </location>
</feature>
<feature type="compositionally biased region" description="Polar residues" evidence="1">
    <location>
        <begin position="794"/>
        <end position="813"/>
    </location>
</feature>
<protein>
    <submittedName>
        <fullName evidence="2">Uncharacterized protein</fullName>
    </submittedName>
</protein>
<organism evidence="2 3">
    <name type="scientific">Bodo saltans</name>
    <name type="common">Flagellated protozoan</name>
    <dbReference type="NCBI Taxonomy" id="75058"/>
    <lineage>
        <taxon>Eukaryota</taxon>
        <taxon>Discoba</taxon>
        <taxon>Euglenozoa</taxon>
        <taxon>Kinetoplastea</taxon>
        <taxon>Metakinetoplastina</taxon>
        <taxon>Eubodonida</taxon>
        <taxon>Bodonidae</taxon>
        <taxon>Bodo</taxon>
    </lineage>
</organism>
<feature type="compositionally biased region" description="Basic residues" evidence="1">
    <location>
        <begin position="1696"/>
        <end position="1711"/>
    </location>
</feature>
<feature type="region of interest" description="Disordered" evidence="1">
    <location>
        <begin position="375"/>
        <end position="470"/>
    </location>
</feature>
<evidence type="ECO:0000313" key="2">
    <source>
        <dbReference type="EMBL" id="CUG18407.1"/>
    </source>
</evidence>
<feature type="compositionally biased region" description="Polar residues" evidence="1">
    <location>
        <begin position="2263"/>
        <end position="2281"/>
    </location>
</feature>
<feature type="compositionally biased region" description="Low complexity" evidence="1">
    <location>
        <begin position="773"/>
        <end position="789"/>
    </location>
</feature>
<proteinExistence type="predicted"/>
<sequence>MRSTFSHSSRQQQPATLSPPPPRCDTAPTSSSTHLGGPPDEEPQSPPYRGRMIRRGAVLQTGDAMMFPTSTDLALPENSNIPVNYVFPPDDDRDVQTSHRGTMARSERLLSPSNTSRGHQHGQQSLIPSAPKMKDGKAVGGAQTSPSRDAAATPRRTDRGAPADNNNIGALLAMQRRHRAAQTEEEHPPTTTISVHYWREMPSPHDDDAFGGVLVPPLRQPEALTSFSAPPHAEERSPEATAASSSSLLLRPSKVVFESITSDVNREDQDTSGLMRPVAPTTSISNSVGNQDLPTPPPTPAPLDGSAVTKAAAEIVCFRLQDDPDHIPHPNKILEDGLDPVAAGSAAGTHGDAVALYDAAFQTCLMFMSELAASKRNGGTPPKPQAQATAQSSAGSRGGAATSSSSRGRAKDGKSSSTNDAHSNNSKRSNSQRKRTAQVDDSATGGGSDNQQNKDNSSGRSSSSSAMSDLVNETERALLLHFFDPERAHNTLVQQWHTNHYDPAPATPHHVDQQRGRCASVAMETEWKALAVKVLLAKCPALKQQTSARKKSFRQLTHDELPPDETVEERGIRLLREEALLALDRAFFTETLLDDNPPELRTQQGKGPATLHTVANSPLVTINAQSYLDPIRGLHLYVWPSYAKAQYLYRVTQRVADATLLDAHVAGGVLRCPVMALYDICGLAVTVQPIPILEHGWMQSSLRVPLGSLRQGDLSLLSFACSQLLWHVSFPVRLFDVYASHQKELVLHRGHEGYLYLVNPEVTQDRGLEGDLSLSTSTGSPSSTTTASKKSVKAFNNSKPIKGGSNATPLNTSSSGRAAHGFALLKRGALVSVPSGDESGDKQRQKLLLSSVLGALQKDDAPQRTPSYMLGSTLLQSLVFSPKFSFRGLCDDFQLAYRPQEEEAAAAAKRNQPSRESPLPVLGPKADLEGQTTAFFRYVTEVAVPRVAQHLIRECNAARASVDQHFIYRHNTPEDKEEQSVIDMVRLGVFAQVMHEGNLPIEACALVLRCLNSGQFGDDGESSSAADATVSPRAAAAGAANSKAFGGTARRASTKNLTNGNSPGTSVPPPPTEVRWVKRSQRRPIEIRDNSDDEYQEEMTLDRLTRSSSFSAAGATQGGSSGNNNISTNNSTGRRQSSFSMENSSSTTSIQRKSSMSFSGSASAATVAGTSSSTAGDVTSPMSTTTGRLKRIVSTKIDEDAVLRRVAMRVVKTEMLGRTAKSILRVHLAAQGGPVSQHIHMQLLNRMRRLLHDTTTAESESFWKDTLIPLAKKKFHVATRDLAFVDRRHAPSAALVMRMMTMNPFIDPMSEHPPLRLHRLIDLEAHLRGASVKLKFATSCSGGSWMHTSEVDTKPVFMAQSDHNAVTSGTKEGPTLIRYCTKDSTEAGGFFGLIRAPTIDITFSVTPHVPYALSLLGCSTTLPPRLRAAPPAPPVSSKFDDILRQRLQVVALQRLGSVGRHAAWLSAYLLALRVGHWASLATLTTMFSDDTESLEDEIAAVKSDAVEISRINDAPSTGGTKTIALTSGVHQQAKLAGQDTSDMENTYKLSVLRRVEDGTLFVDDLTSSSILASSLYRAVDLFEADADDGGEHRDYFHSGIFGGKSCGHAEFSRTLGDTTLMLMSYDSDRLRRLAIDLDTIRFGGMELNYKEQSTAVVIHVMLQITKAVTMSGMQEFEGNDPNAPPPPSSTAVKAPAKAKGKSTKKGGKPAPKKGAATAGASRATGGASAAQGGAADHSPPAPVTQLPMRHEGGPMDTAMTTPQRSATEMSDAATKTAVRNETIRVVAAVADSARDEDVTKWSMTAFNLLIAEYLPNPEEIVDHVPMAHALIAIGDSLESRNLLQLGGFIRLLNEKFCATCRGTSRQDLIRRRSIALRALRSVTRQGKLLTSTEIFDALVGLLDDSVYRTYASGVEDYESDVSIQALLMVIVLGCGKVFDAPRTQCVRRILARLQSDNSRALLSLQDQLQAGGMGSMYWLFRRKDSLELLHKVLNFMEKKKSDFLARTRLKAFLDFHARQLVCTEMIQRIGVSYRVRKTLYPKFLDFDRIRKEAALAASIRAMQDGKILEHDQKLQRESGMKSEMAARALGEQAEAKQRESIMQFFLDTRPRDMFFPLLSLDPTKHDGFDFIQSTVLGMEPRPPSRARNELTFRRSDDDPRNIANGKHLNSTSGKDVHDKEKMLITIQSSGTTDSNDRAMVSPDNDGGDGINPTPPAAALLSGSMEDTWLEGFVLTAKDIEQAKKKSSKKRHKKVSPYGRLPTEPQSSSLFGVSATSSTTQRRAPLYVPPPSKAAIIAAAATSTNGPRAGGGGTASGTLSLTAPRVAIQT</sequence>
<feature type="region of interest" description="Disordered" evidence="1">
    <location>
        <begin position="2136"/>
        <end position="2214"/>
    </location>
</feature>
<feature type="region of interest" description="Disordered" evidence="1">
    <location>
        <begin position="2241"/>
        <end position="2287"/>
    </location>
</feature>